<sequence>MNPSTLDFAEEEEKFQLFLFELEDRQEAFIENSTAQGYQLDYTSQSLTELERYLTAMPFSWDDKSDEAVGRRLDCWTYLGEVVRQNHGGDWQLSWNDDNSANRGQFVITGHAPVEGVEFTPLRLIKTFIQRGQSGALNRAVQAQVNPTPVDFSDLRE</sequence>
<keyword evidence="2" id="KW-1185">Reference proteome</keyword>
<dbReference type="EMBL" id="JADQDM010000001">
    <property type="protein sequence ID" value="MBF9219807.1"/>
    <property type="molecule type" value="Genomic_DNA"/>
</dbReference>
<reference evidence="1 2" key="1">
    <citation type="submission" date="2020-11" db="EMBL/GenBank/DDBJ databases">
        <authorList>
            <person name="Kim M.K."/>
        </authorList>
    </citation>
    <scope>NUCLEOTIDE SEQUENCE [LARGE SCALE GENOMIC DNA]</scope>
    <source>
        <strain evidence="1 2">BT662</strain>
    </source>
</reference>
<gene>
    <name evidence="1" type="ORF">I2H31_01715</name>
</gene>
<name>A0ABS0HYL9_9BACT</name>
<evidence type="ECO:0000313" key="2">
    <source>
        <dbReference type="Proteomes" id="UP000618931"/>
    </source>
</evidence>
<proteinExistence type="predicted"/>
<comment type="caution">
    <text evidence="1">The sequence shown here is derived from an EMBL/GenBank/DDBJ whole genome shotgun (WGS) entry which is preliminary data.</text>
</comment>
<dbReference type="RefSeq" id="WP_196291273.1">
    <property type="nucleotide sequence ID" value="NZ_JADQDM010000001.1"/>
</dbReference>
<protein>
    <recommendedName>
        <fullName evidence="3">DUF3806 domain-containing protein</fullName>
    </recommendedName>
</protein>
<organism evidence="1 2">
    <name type="scientific">Hymenobacter ruricola</name>
    <dbReference type="NCBI Taxonomy" id="2791023"/>
    <lineage>
        <taxon>Bacteria</taxon>
        <taxon>Pseudomonadati</taxon>
        <taxon>Bacteroidota</taxon>
        <taxon>Cytophagia</taxon>
        <taxon>Cytophagales</taxon>
        <taxon>Hymenobacteraceae</taxon>
        <taxon>Hymenobacter</taxon>
    </lineage>
</organism>
<accession>A0ABS0HYL9</accession>
<evidence type="ECO:0000313" key="1">
    <source>
        <dbReference type="EMBL" id="MBF9219807.1"/>
    </source>
</evidence>
<dbReference type="Proteomes" id="UP000618931">
    <property type="component" value="Unassembled WGS sequence"/>
</dbReference>
<evidence type="ECO:0008006" key="3">
    <source>
        <dbReference type="Google" id="ProtNLM"/>
    </source>
</evidence>